<gene>
    <name evidence="3" type="ORF">Tco_0878636</name>
</gene>
<evidence type="ECO:0000256" key="1">
    <source>
        <dbReference type="SAM" id="MobiDB-lite"/>
    </source>
</evidence>
<dbReference type="EMBL" id="BQNB010013758">
    <property type="protein sequence ID" value="GJT19930.1"/>
    <property type="molecule type" value="Genomic_DNA"/>
</dbReference>
<keyword evidence="2" id="KW-0472">Membrane</keyword>
<name>A0ABQ5BYG3_9ASTR</name>
<accession>A0ABQ5BYG3</accession>
<evidence type="ECO:0000313" key="4">
    <source>
        <dbReference type="Proteomes" id="UP001151760"/>
    </source>
</evidence>
<proteinExistence type="predicted"/>
<evidence type="ECO:0000313" key="3">
    <source>
        <dbReference type="EMBL" id="GJT19930.1"/>
    </source>
</evidence>
<keyword evidence="4" id="KW-1185">Reference proteome</keyword>
<reference evidence="3" key="2">
    <citation type="submission" date="2022-01" db="EMBL/GenBank/DDBJ databases">
        <authorList>
            <person name="Yamashiro T."/>
            <person name="Shiraishi A."/>
            <person name="Satake H."/>
            <person name="Nakayama K."/>
        </authorList>
    </citation>
    <scope>NUCLEOTIDE SEQUENCE</scope>
</reference>
<reference evidence="3" key="1">
    <citation type="journal article" date="2022" name="Int. J. Mol. Sci.">
        <title>Draft Genome of Tanacetum Coccineum: Genomic Comparison of Closely Related Tanacetum-Family Plants.</title>
        <authorList>
            <person name="Yamashiro T."/>
            <person name="Shiraishi A."/>
            <person name="Nakayama K."/>
            <person name="Satake H."/>
        </authorList>
    </citation>
    <scope>NUCLEOTIDE SEQUENCE</scope>
</reference>
<sequence length="175" mass="19277">MSTPCNSITSCTELFISLIIMSDSEDEDTTVLVVSAPSSPDRMPASSGYSPDFDLDSEPTKYDSSDEDLMKTAELTLDLDCFDIICSATIHPFVTISSITIFTTTITITIIISLSPRKRVHMTSPQTEATDETPTETTTPTSQLDKLTSVEHRITKLLDSRDADRLEMAELRSRA</sequence>
<keyword evidence="2" id="KW-1133">Transmembrane helix</keyword>
<feature type="transmembrane region" description="Helical" evidence="2">
    <location>
        <begin position="93"/>
        <end position="114"/>
    </location>
</feature>
<feature type="region of interest" description="Disordered" evidence="1">
    <location>
        <begin position="36"/>
        <end position="64"/>
    </location>
</feature>
<feature type="region of interest" description="Disordered" evidence="1">
    <location>
        <begin position="120"/>
        <end position="146"/>
    </location>
</feature>
<organism evidence="3 4">
    <name type="scientific">Tanacetum coccineum</name>
    <dbReference type="NCBI Taxonomy" id="301880"/>
    <lineage>
        <taxon>Eukaryota</taxon>
        <taxon>Viridiplantae</taxon>
        <taxon>Streptophyta</taxon>
        <taxon>Embryophyta</taxon>
        <taxon>Tracheophyta</taxon>
        <taxon>Spermatophyta</taxon>
        <taxon>Magnoliopsida</taxon>
        <taxon>eudicotyledons</taxon>
        <taxon>Gunneridae</taxon>
        <taxon>Pentapetalae</taxon>
        <taxon>asterids</taxon>
        <taxon>campanulids</taxon>
        <taxon>Asterales</taxon>
        <taxon>Asteraceae</taxon>
        <taxon>Asteroideae</taxon>
        <taxon>Anthemideae</taxon>
        <taxon>Anthemidinae</taxon>
        <taxon>Tanacetum</taxon>
    </lineage>
</organism>
<evidence type="ECO:0000256" key="2">
    <source>
        <dbReference type="SAM" id="Phobius"/>
    </source>
</evidence>
<dbReference type="Proteomes" id="UP001151760">
    <property type="component" value="Unassembled WGS sequence"/>
</dbReference>
<keyword evidence="2" id="KW-0812">Transmembrane</keyword>
<protein>
    <submittedName>
        <fullName evidence="3">Uncharacterized protein</fullName>
    </submittedName>
</protein>
<comment type="caution">
    <text evidence="3">The sequence shown here is derived from an EMBL/GenBank/DDBJ whole genome shotgun (WGS) entry which is preliminary data.</text>
</comment>